<dbReference type="SUPFAM" id="SSF103473">
    <property type="entry name" value="MFS general substrate transporter"/>
    <property type="match status" value="1"/>
</dbReference>
<evidence type="ECO:0000256" key="3">
    <source>
        <dbReference type="ARBA" id="ARBA00023136"/>
    </source>
</evidence>
<dbReference type="InterPro" id="IPR020846">
    <property type="entry name" value="MFS_dom"/>
</dbReference>
<gene>
    <name evidence="6" type="ORF">SMC5_02485</name>
</gene>
<feature type="transmembrane region" description="Helical" evidence="4">
    <location>
        <begin position="386"/>
        <end position="406"/>
    </location>
</feature>
<feature type="transmembrane region" description="Helical" evidence="4">
    <location>
        <begin position="235"/>
        <end position="255"/>
    </location>
</feature>
<dbReference type="OrthoDB" id="9810492at2"/>
<protein>
    <submittedName>
        <fullName evidence="6">MFS transporter</fullName>
    </submittedName>
</protein>
<dbReference type="InterPro" id="IPR036259">
    <property type="entry name" value="MFS_trans_sf"/>
</dbReference>
<dbReference type="EMBL" id="QXIU01000066">
    <property type="protein sequence ID" value="RIE13747.1"/>
    <property type="molecule type" value="Genomic_DNA"/>
</dbReference>
<dbReference type="InterPro" id="IPR011701">
    <property type="entry name" value="MFS"/>
</dbReference>
<evidence type="ECO:0000256" key="4">
    <source>
        <dbReference type="SAM" id="Phobius"/>
    </source>
</evidence>
<dbReference type="RefSeq" id="WP_119119450.1">
    <property type="nucleotide sequence ID" value="NZ_QXIU01000066.1"/>
</dbReference>
<dbReference type="Proteomes" id="UP000266489">
    <property type="component" value="Unassembled WGS sequence"/>
</dbReference>
<dbReference type="Pfam" id="PF07690">
    <property type="entry name" value="MFS_1"/>
    <property type="match status" value="1"/>
</dbReference>
<dbReference type="PROSITE" id="PS50850">
    <property type="entry name" value="MFS"/>
    <property type="match status" value="1"/>
</dbReference>
<keyword evidence="2 4" id="KW-1133">Transmembrane helix</keyword>
<comment type="caution">
    <text evidence="6">The sequence shown here is derived from an EMBL/GenBank/DDBJ whole genome shotgun (WGS) entry which is preliminary data.</text>
</comment>
<dbReference type="Gene3D" id="1.20.1250.20">
    <property type="entry name" value="MFS general substrate transporter like domains"/>
    <property type="match status" value="2"/>
</dbReference>
<feature type="transmembrane region" description="Helical" evidence="4">
    <location>
        <begin position="181"/>
        <end position="200"/>
    </location>
</feature>
<keyword evidence="1 4" id="KW-0812">Transmembrane</keyword>
<feature type="transmembrane region" description="Helical" evidence="4">
    <location>
        <begin position="145"/>
        <end position="169"/>
    </location>
</feature>
<keyword evidence="3 4" id="KW-0472">Membrane</keyword>
<dbReference type="PANTHER" id="PTHR23520:SF5">
    <property type="entry name" value="TRANSPORTER, PUTATIVE (AFU_ORTHOLOGUE AFUA_3G04000)-RELATED"/>
    <property type="match status" value="1"/>
</dbReference>
<feature type="transmembrane region" description="Helical" evidence="4">
    <location>
        <begin position="359"/>
        <end position="379"/>
    </location>
</feature>
<evidence type="ECO:0000313" key="7">
    <source>
        <dbReference type="Proteomes" id="UP000266489"/>
    </source>
</evidence>
<feature type="transmembrane region" description="Helical" evidence="4">
    <location>
        <begin position="83"/>
        <end position="100"/>
    </location>
</feature>
<dbReference type="AlphaFoldDB" id="A0A398DNU6"/>
<feature type="transmembrane region" description="Helical" evidence="4">
    <location>
        <begin position="302"/>
        <end position="328"/>
    </location>
</feature>
<reference evidence="6 7" key="1">
    <citation type="submission" date="2018-09" db="EMBL/GenBank/DDBJ databases">
        <title>Discovery and Ecogenomic Context for Candidatus Cryosericales, a Global Caldiserica Order Active in Thawing Permafrost.</title>
        <authorList>
            <person name="Martinez M.A."/>
            <person name="Woodcroft B.J."/>
            <person name="Ignacio Espinoza J.C."/>
            <person name="Zayed A."/>
            <person name="Singleton C.M."/>
            <person name="Boyd J."/>
            <person name="Li Y.-F."/>
            <person name="Purvine S."/>
            <person name="Maughan H."/>
            <person name="Hodgkins S.B."/>
            <person name="Anderson D."/>
            <person name="Sederholm M."/>
            <person name="Temperton B."/>
            <person name="Saleska S.R."/>
            <person name="Tyson G.W."/>
            <person name="Rich V.I."/>
        </authorList>
    </citation>
    <scope>NUCLEOTIDE SEQUENCE [LARGE SCALE GENOMIC DNA]</scope>
    <source>
        <strain evidence="6 7">SMC5</strain>
    </source>
</reference>
<evidence type="ECO:0000256" key="2">
    <source>
        <dbReference type="ARBA" id="ARBA00022989"/>
    </source>
</evidence>
<dbReference type="PANTHER" id="PTHR23520">
    <property type="entry name" value="TRANSPORTER, PUTATIVE (AFU_ORTHOLOGUE AFUA_3G04000)-RELATED"/>
    <property type="match status" value="1"/>
</dbReference>
<evidence type="ECO:0000259" key="5">
    <source>
        <dbReference type="PROSITE" id="PS50850"/>
    </source>
</evidence>
<feature type="transmembrane region" description="Helical" evidence="4">
    <location>
        <begin position="267"/>
        <end position="290"/>
    </location>
</feature>
<organism evidence="6 7">
    <name type="scientific">Candidatus Cryosericum odellii</name>
    <dbReference type="NCBI Taxonomy" id="2290917"/>
    <lineage>
        <taxon>Bacteria</taxon>
        <taxon>Pseudomonadati</taxon>
        <taxon>Caldisericota/Cryosericota group</taxon>
        <taxon>Candidatus Cryosericota</taxon>
        <taxon>Candidatus Cryosericia</taxon>
        <taxon>Candidatus Cryosericales</taxon>
        <taxon>Candidatus Cryosericaceae</taxon>
        <taxon>Candidatus Cryosericum</taxon>
    </lineage>
</organism>
<sequence>MQHELRRYWTTICHLGTNMQLLLVGAALLGLGNGIFMTFFNLYLKQGGLGEAFLGRLNSLGTIGSLALAIPAGLLVTRLGSRMSLVLSCTLIAVLGALQANVLVPALLVVLQIGISASNMLYGAAYNPEMMRSTDPGDRQVAFSLAFTATTAASVVASVVGGLLPRLFARFGASPVTGLRLTLVVGAIFIPASTAVFMRLREYQHDNGRQTVDASRSVQSEPEVTSSWKRFAVRYAVVNVIIGFGAGLSIPYLNLYFADRFHASTVAVGNLFAMSNVVLTVGVLLAPWLVRRAGIIRTIGVTVGGSLVFLVIMAFTHNIIIAALAFWMRAGLMMCSTPVTDKFCLELVPPDKRSVAHNIFMMAWTGSWAISTALGGWLIQKTGFALPMVLTAAIYGIYLAVFILSFRHHPTMQYPSSVCPATIPAQTD</sequence>
<feature type="transmembrane region" description="Helical" evidence="4">
    <location>
        <begin position="56"/>
        <end position="76"/>
    </location>
</feature>
<feature type="domain" description="Major facilitator superfamily (MFS) profile" evidence="5">
    <location>
        <begin position="231"/>
        <end position="428"/>
    </location>
</feature>
<proteinExistence type="predicted"/>
<name>A0A398DNU6_9BACT</name>
<accession>A0A398DNU6</accession>
<evidence type="ECO:0000313" key="6">
    <source>
        <dbReference type="EMBL" id="RIE13747.1"/>
    </source>
</evidence>
<evidence type="ECO:0000256" key="1">
    <source>
        <dbReference type="ARBA" id="ARBA00022692"/>
    </source>
</evidence>
<feature type="transmembrane region" description="Helical" evidence="4">
    <location>
        <begin position="106"/>
        <end position="125"/>
    </location>
</feature>
<feature type="transmembrane region" description="Helical" evidence="4">
    <location>
        <begin position="21"/>
        <end position="44"/>
    </location>
</feature>
<dbReference type="GO" id="GO:0022857">
    <property type="term" value="F:transmembrane transporter activity"/>
    <property type="evidence" value="ECO:0007669"/>
    <property type="project" value="InterPro"/>
</dbReference>